<dbReference type="EMBL" id="BMNC01000033">
    <property type="protein sequence ID" value="GGN29841.1"/>
    <property type="molecule type" value="Genomic_DNA"/>
</dbReference>
<gene>
    <name evidence="1" type="ORF">GCM10011609_87150</name>
</gene>
<evidence type="ECO:0000313" key="2">
    <source>
        <dbReference type="Proteomes" id="UP000597656"/>
    </source>
</evidence>
<comment type="caution">
    <text evidence="1">The sequence shown here is derived from an EMBL/GenBank/DDBJ whole genome shotgun (WGS) entry which is preliminary data.</text>
</comment>
<keyword evidence="2" id="KW-1185">Reference proteome</keyword>
<protein>
    <submittedName>
        <fullName evidence="1">Uncharacterized protein</fullName>
    </submittedName>
</protein>
<evidence type="ECO:0000313" key="1">
    <source>
        <dbReference type="EMBL" id="GGN29841.1"/>
    </source>
</evidence>
<name>A0ABQ2IWJ7_9PSEU</name>
<sequence>MRLLEVRIEAVGLPDVPQLAVSGGLATEPEPCDVQALVRNWRDLLRLAGDFGQTVFPCGPGMTPQSLDS</sequence>
<reference evidence="2" key="1">
    <citation type="journal article" date="2019" name="Int. J. Syst. Evol. Microbiol.">
        <title>The Global Catalogue of Microorganisms (GCM) 10K type strain sequencing project: providing services to taxonomists for standard genome sequencing and annotation.</title>
        <authorList>
            <consortium name="The Broad Institute Genomics Platform"/>
            <consortium name="The Broad Institute Genome Sequencing Center for Infectious Disease"/>
            <person name="Wu L."/>
            <person name="Ma J."/>
        </authorList>
    </citation>
    <scope>NUCLEOTIDE SEQUENCE [LARGE SCALE GENOMIC DNA]</scope>
    <source>
        <strain evidence="2">CGMCC 4.7319</strain>
    </source>
</reference>
<accession>A0ABQ2IWJ7</accession>
<dbReference type="Proteomes" id="UP000597656">
    <property type="component" value="Unassembled WGS sequence"/>
</dbReference>
<proteinExistence type="predicted"/>
<organism evidence="1 2">
    <name type="scientific">Lentzea pudingi</name>
    <dbReference type="NCBI Taxonomy" id="1789439"/>
    <lineage>
        <taxon>Bacteria</taxon>
        <taxon>Bacillati</taxon>
        <taxon>Actinomycetota</taxon>
        <taxon>Actinomycetes</taxon>
        <taxon>Pseudonocardiales</taxon>
        <taxon>Pseudonocardiaceae</taxon>
        <taxon>Lentzea</taxon>
    </lineage>
</organism>